<evidence type="ECO:0000313" key="3">
    <source>
        <dbReference type="Proteomes" id="UP000320762"/>
    </source>
</evidence>
<name>A0A550C989_9AGAR</name>
<sequence length="385" mass="43772">MIRTDSQPNEFKCPISGATENLLRCRPIPYEAAEETDATVALQEWIFGLPRGGLSYYLKSRENGICFREDICRMYSRGEFILAPTFKTYVDAMHFLELSGIKARKENDRSPRRPLTALASQEGLYRYVFIPCSDAARALQDEFKLRPQTEEDLNGGIDPTNGTRCLEGSDQFRIVECYAHPFSIASFADKIFWKRSTSLSAQWHVCARNLITQWRSRKVKPPQWFIDEPKYGLDDSDLSGTEASGYLLCTPGELPIPESVNIVRDSDVADSNYRKKACIWLSSIGPEFDPIEENPPPEPIHPPVQLRRSERLRNRYGPYAPPSPPRKCPTSPARRAPWPPARSRDPVHKPPAWVKRNGCFPTSDFSSNDWAYFRYGVALAAPMDT</sequence>
<keyword evidence="3" id="KW-1185">Reference proteome</keyword>
<evidence type="ECO:0000313" key="2">
    <source>
        <dbReference type="EMBL" id="TRM61371.1"/>
    </source>
</evidence>
<feature type="region of interest" description="Disordered" evidence="1">
    <location>
        <begin position="314"/>
        <end position="350"/>
    </location>
</feature>
<proteinExistence type="predicted"/>
<dbReference type="OrthoDB" id="2887297at2759"/>
<protein>
    <submittedName>
        <fullName evidence="2">Uncharacterized protein</fullName>
    </submittedName>
</protein>
<accession>A0A550C989</accession>
<dbReference type="Proteomes" id="UP000320762">
    <property type="component" value="Unassembled WGS sequence"/>
</dbReference>
<organism evidence="2 3">
    <name type="scientific">Schizophyllum amplum</name>
    <dbReference type="NCBI Taxonomy" id="97359"/>
    <lineage>
        <taxon>Eukaryota</taxon>
        <taxon>Fungi</taxon>
        <taxon>Dikarya</taxon>
        <taxon>Basidiomycota</taxon>
        <taxon>Agaricomycotina</taxon>
        <taxon>Agaricomycetes</taxon>
        <taxon>Agaricomycetidae</taxon>
        <taxon>Agaricales</taxon>
        <taxon>Schizophyllaceae</taxon>
        <taxon>Schizophyllum</taxon>
    </lineage>
</organism>
<gene>
    <name evidence="2" type="ORF">BD626DRAFT_85622</name>
</gene>
<dbReference type="EMBL" id="VDMD01000017">
    <property type="protein sequence ID" value="TRM61371.1"/>
    <property type="molecule type" value="Genomic_DNA"/>
</dbReference>
<reference evidence="2 3" key="1">
    <citation type="journal article" date="2019" name="New Phytol.">
        <title>Comparative genomics reveals unique wood-decay strategies and fruiting body development in the Schizophyllaceae.</title>
        <authorList>
            <person name="Almasi E."/>
            <person name="Sahu N."/>
            <person name="Krizsan K."/>
            <person name="Balint B."/>
            <person name="Kovacs G.M."/>
            <person name="Kiss B."/>
            <person name="Cseklye J."/>
            <person name="Drula E."/>
            <person name="Henrissat B."/>
            <person name="Nagy I."/>
            <person name="Chovatia M."/>
            <person name="Adam C."/>
            <person name="LaButti K."/>
            <person name="Lipzen A."/>
            <person name="Riley R."/>
            <person name="Grigoriev I.V."/>
            <person name="Nagy L.G."/>
        </authorList>
    </citation>
    <scope>NUCLEOTIDE SEQUENCE [LARGE SCALE GENOMIC DNA]</scope>
    <source>
        <strain evidence="2 3">NL-1724</strain>
    </source>
</reference>
<comment type="caution">
    <text evidence="2">The sequence shown here is derived from an EMBL/GenBank/DDBJ whole genome shotgun (WGS) entry which is preliminary data.</text>
</comment>
<evidence type="ECO:0000256" key="1">
    <source>
        <dbReference type="SAM" id="MobiDB-lite"/>
    </source>
</evidence>
<dbReference type="AlphaFoldDB" id="A0A550C989"/>